<name>A0ABS7KB11_9BACI</name>
<evidence type="ECO:0000256" key="1">
    <source>
        <dbReference type="SAM" id="Phobius"/>
    </source>
</evidence>
<feature type="transmembrane region" description="Helical" evidence="1">
    <location>
        <begin position="10"/>
        <end position="27"/>
    </location>
</feature>
<dbReference type="Proteomes" id="UP000769780">
    <property type="component" value="Unassembled WGS sequence"/>
</dbReference>
<reference evidence="2 3" key="1">
    <citation type="submission" date="2020-07" db="EMBL/GenBank/DDBJ databases">
        <title>Fungal Genomes of the International Space Station.</title>
        <authorList>
            <person name="Seuylemezian A."/>
            <person name="Singh N.K."/>
            <person name="Wood J."/>
            <person name="Venkateswaran K."/>
        </authorList>
    </citation>
    <scope>NUCLEOTIDE SEQUENCE [LARGE SCALE GENOMIC DNA]</scope>
    <source>
        <strain evidence="2 3">PL-B2</strain>
    </source>
</reference>
<dbReference type="RefSeq" id="WP_221875677.1">
    <property type="nucleotide sequence ID" value="NZ_JACWFH010000036.1"/>
</dbReference>
<protein>
    <submittedName>
        <fullName evidence="2">Uncharacterized protein</fullName>
    </submittedName>
</protein>
<sequence length="164" mass="19476">MEFMKYEGEWYVWALVAISILFVLLMPKKNLTWVGIFITFVFSAGLTWTFDTMSMSTFNLFDLAKKISIELSDAFLIGFVPASIATIFVNFYNRKKAWMFALVFTLLCFILEFGLVQFGYMKNNSWNTWYGIPVYFIIFKFFFPWFYELTFKTMNKNTNEGEFI</sequence>
<accession>A0ABS7KB11</accession>
<keyword evidence="3" id="KW-1185">Reference proteome</keyword>
<keyword evidence="1" id="KW-1133">Transmembrane helix</keyword>
<proteinExistence type="predicted"/>
<gene>
    <name evidence="2" type="ORF">H0185_22090</name>
</gene>
<feature type="transmembrane region" description="Helical" evidence="1">
    <location>
        <begin position="128"/>
        <end position="147"/>
    </location>
</feature>
<feature type="transmembrane region" description="Helical" evidence="1">
    <location>
        <begin position="33"/>
        <end position="50"/>
    </location>
</feature>
<dbReference type="EMBL" id="JACWFH010000036">
    <property type="protein sequence ID" value="MBY0099463.1"/>
    <property type="molecule type" value="Genomic_DNA"/>
</dbReference>
<keyword evidence="1" id="KW-0812">Transmembrane</keyword>
<feature type="transmembrane region" description="Helical" evidence="1">
    <location>
        <begin position="97"/>
        <end position="116"/>
    </location>
</feature>
<organism evidence="2 3">
    <name type="scientific">Mesobacillus maritimus</name>
    <dbReference type="NCBI Taxonomy" id="1643336"/>
    <lineage>
        <taxon>Bacteria</taxon>
        <taxon>Bacillati</taxon>
        <taxon>Bacillota</taxon>
        <taxon>Bacilli</taxon>
        <taxon>Bacillales</taxon>
        <taxon>Bacillaceae</taxon>
        <taxon>Mesobacillus</taxon>
    </lineage>
</organism>
<keyword evidence="1" id="KW-0472">Membrane</keyword>
<feature type="transmembrane region" description="Helical" evidence="1">
    <location>
        <begin position="71"/>
        <end position="91"/>
    </location>
</feature>
<comment type="caution">
    <text evidence="2">The sequence shown here is derived from an EMBL/GenBank/DDBJ whole genome shotgun (WGS) entry which is preliminary data.</text>
</comment>
<evidence type="ECO:0000313" key="2">
    <source>
        <dbReference type="EMBL" id="MBY0099463.1"/>
    </source>
</evidence>
<evidence type="ECO:0000313" key="3">
    <source>
        <dbReference type="Proteomes" id="UP000769780"/>
    </source>
</evidence>